<evidence type="ECO:0000256" key="13">
    <source>
        <dbReference type="SAM" id="Phobius"/>
    </source>
</evidence>
<dbReference type="InterPro" id="IPR002401">
    <property type="entry name" value="Cyt_P450_E_grp-I"/>
</dbReference>
<keyword evidence="5 10" id="KW-0479">Metal-binding</keyword>
<dbReference type="PROSITE" id="PS50217">
    <property type="entry name" value="BZIP"/>
    <property type="match status" value="1"/>
</dbReference>
<keyword evidence="13" id="KW-1133">Transmembrane helix</keyword>
<feature type="region of interest" description="Disordered" evidence="12">
    <location>
        <begin position="728"/>
        <end position="763"/>
    </location>
</feature>
<comment type="cofactor">
    <cofactor evidence="10">
        <name>heme</name>
        <dbReference type="ChEBI" id="CHEBI:30413"/>
    </cofactor>
</comment>
<name>A0A813Y9G1_9BILA</name>
<feature type="coiled-coil region" evidence="11">
    <location>
        <begin position="808"/>
        <end position="849"/>
    </location>
</feature>
<keyword evidence="6" id="KW-0256">Endoplasmic reticulum</keyword>
<keyword evidence="7" id="KW-0560">Oxidoreductase</keyword>
<dbReference type="InterPro" id="IPR004827">
    <property type="entry name" value="bZIP"/>
</dbReference>
<dbReference type="GO" id="GO:0005789">
    <property type="term" value="C:endoplasmic reticulum membrane"/>
    <property type="evidence" value="ECO:0007669"/>
    <property type="project" value="UniProtKB-SubCell"/>
</dbReference>
<dbReference type="PANTHER" id="PTHR24302">
    <property type="entry name" value="CYTOCHROME P450 FAMILY 3"/>
    <property type="match status" value="1"/>
</dbReference>
<keyword evidence="16" id="KW-1185">Reference proteome</keyword>
<evidence type="ECO:0000256" key="11">
    <source>
        <dbReference type="SAM" id="Coils"/>
    </source>
</evidence>
<keyword evidence="8 10" id="KW-0408">Iron</keyword>
<sequence>MIIYSKAILPDELVDFSKDLWNKIFERKNCFILGGTIASIILLNFINNWLKQKRLFKKLNIPGPSPLPFIGNLHNLVKQGFADHDINIMTKYGRTVGYFEGSTPVVLTTDVRFIKNVMIKDFNYFVNRRIFDSLLVEPLDKFMTILRDEEWKNVRAIITTAFTTGKLKSMFKHIHECVENLEEFLKNLEEKDGILDTKDLFSCFTLDVISSCCFGMSTRSLQDPENIFIYHAKQVFKNSISFNPKILLIFFFPKLSGFLSKKELVEFFPIKSFRFFEEFINTVIHRRKNKLELRDDFIQNVLEHEENGLEKNTQETKIEYKDEKVNNKWNTPLKKTLTNKEILSQSILFLLAGYETTAQTLSYIAYNLAMNPNYQDKLIQEVDDVLDRHDGKINYESISEMRFMDNVINETLRMFPPAVRLDRVASADYEYNGIKILKDMVWSVPIWALHHDPEIYPEPDIFRPERFDDKEKNLRESVAFLPFGAGPRNCVGMRFALLEIKTLLASVLSKYSFEKCDKTPEKIQIDNSGFARPTCPLIVKVNLSKITFSNFNPQIFNTTDLAYNPTDTISQATFDASCQLENSFYPQSFKSTMISNNNEDMFCLKSANSDTDYTNLFRGLSTFELDRLNSITGVKAEIVGLEDQPNQMNEKTYTDLSDLVLEQQNIKSDIQDKNLKYPVQVNPILTNSNILNQQVLLINDNSMSSESSYATSSGFSSMENFNKPKAEIKRLGTNKNTPSQSGVTEKPKRGRKPTPLNQDPNVKLTKKQLLMKNSEKPVVCFGNKVVEKNTDEYTKRRESNNEAVKKCRQKLLEKQKEREDRMKKLQDENKVLTNTVDKLSQELNVLKNIIIQMSPDKKLPAQITNMYMEVEHFK</sequence>
<dbReference type="InterPro" id="IPR046347">
    <property type="entry name" value="bZIP_sf"/>
</dbReference>
<accession>A0A813Y9G1</accession>
<feature type="transmembrane region" description="Helical" evidence="13">
    <location>
        <begin position="30"/>
        <end position="50"/>
    </location>
</feature>
<dbReference type="CDD" id="cd11055">
    <property type="entry name" value="CYP3A-like"/>
    <property type="match status" value="1"/>
</dbReference>
<keyword evidence="13" id="KW-0472">Membrane</keyword>
<feature type="compositionally biased region" description="Polar residues" evidence="12">
    <location>
        <begin position="733"/>
        <end position="743"/>
    </location>
</feature>
<evidence type="ECO:0000256" key="5">
    <source>
        <dbReference type="ARBA" id="ARBA00022723"/>
    </source>
</evidence>
<dbReference type="CDD" id="cd14693">
    <property type="entry name" value="bZIP_CEBP"/>
    <property type="match status" value="1"/>
</dbReference>
<evidence type="ECO:0000259" key="14">
    <source>
        <dbReference type="PROSITE" id="PS50217"/>
    </source>
</evidence>
<evidence type="ECO:0000256" key="8">
    <source>
        <dbReference type="ARBA" id="ARBA00023004"/>
    </source>
</evidence>
<evidence type="ECO:0000256" key="2">
    <source>
        <dbReference type="ARBA" id="ARBA00004406"/>
    </source>
</evidence>
<protein>
    <recommendedName>
        <fullName evidence="14">BZIP domain-containing protein</fullName>
    </recommendedName>
</protein>
<comment type="caution">
    <text evidence="15">The sequence shown here is derived from an EMBL/GenBank/DDBJ whole genome shotgun (WGS) entry which is preliminary data.</text>
</comment>
<keyword evidence="13" id="KW-0812">Transmembrane</keyword>
<dbReference type="InterPro" id="IPR017972">
    <property type="entry name" value="Cyt_P450_CS"/>
</dbReference>
<gene>
    <name evidence="15" type="ORF">OXX778_LOCUS10413</name>
</gene>
<evidence type="ECO:0000256" key="3">
    <source>
        <dbReference type="ARBA" id="ARBA00010617"/>
    </source>
</evidence>
<dbReference type="PRINTS" id="PR00385">
    <property type="entry name" value="P450"/>
</dbReference>
<evidence type="ECO:0000256" key="4">
    <source>
        <dbReference type="ARBA" id="ARBA00022617"/>
    </source>
</evidence>
<comment type="function">
    <text evidence="9">Cytochromes P450 are a group of heme-thiolate monooxygenases. They oxidize a variety of structurally unrelated compounds, including steroids, fatty acids, and xenobiotics.</text>
</comment>
<keyword evidence="4 10" id="KW-0349">Heme</keyword>
<dbReference type="GO" id="GO:0005506">
    <property type="term" value="F:iron ion binding"/>
    <property type="evidence" value="ECO:0007669"/>
    <property type="project" value="InterPro"/>
</dbReference>
<dbReference type="SUPFAM" id="SSF48264">
    <property type="entry name" value="Cytochrome P450"/>
    <property type="match status" value="1"/>
</dbReference>
<dbReference type="SUPFAM" id="SSF57959">
    <property type="entry name" value="Leucine zipper domain"/>
    <property type="match status" value="1"/>
</dbReference>
<dbReference type="InterPro" id="IPR001128">
    <property type="entry name" value="Cyt_P450"/>
</dbReference>
<keyword evidence="11" id="KW-0175">Coiled coil</keyword>
<evidence type="ECO:0000256" key="9">
    <source>
        <dbReference type="ARBA" id="ARBA00043906"/>
    </source>
</evidence>
<dbReference type="GO" id="GO:0008395">
    <property type="term" value="F:steroid hydroxylase activity"/>
    <property type="evidence" value="ECO:0007669"/>
    <property type="project" value="TreeGrafter"/>
</dbReference>
<dbReference type="GO" id="GO:0016705">
    <property type="term" value="F:oxidoreductase activity, acting on paired donors, with incorporation or reduction of molecular oxygen"/>
    <property type="evidence" value="ECO:0007669"/>
    <property type="project" value="InterPro"/>
</dbReference>
<dbReference type="OrthoDB" id="2789670at2759"/>
<dbReference type="InterPro" id="IPR036396">
    <property type="entry name" value="Cyt_P450_sf"/>
</dbReference>
<dbReference type="Proteomes" id="UP000663879">
    <property type="component" value="Unassembled WGS sequence"/>
</dbReference>
<dbReference type="FunFam" id="1.10.630.10:FF:000042">
    <property type="entry name" value="Cytochrome P450"/>
    <property type="match status" value="1"/>
</dbReference>
<evidence type="ECO:0000256" key="1">
    <source>
        <dbReference type="ARBA" id="ARBA00004174"/>
    </source>
</evidence>
<feature type="binding site" description="axial binding residue" evidence="10">
    <location>
        <position position="490"/>
    </location>
    <ligand>
        <name>heme</name>
        <dbReference type="ChEBI" id="CHEBI:30413"/>
    </ligand>
    <ligandPart>
        <name>Fe</name>
        <dbReference type="ChEBI" id="CHEBI:18248"/>
    </ligandPart>
</feature>
<evidence type="ECO:0000256" key="7">
    <source>
        <dbReference type="ARBA" id="ARBA00023002"/>
    </source>
</evidence>
<evidence type="ECO:0000256" key="6">
    <source>
        <dbReference type="ARBA" id="ARBA00022848"/>
    </source>
</evidence>
<keyword evidence="6" id="KW-0492">Microsome</keyword>
<feature type="domain" description="BZIP" evidence="14">
    <location>
        <begin position="790"/>
        <end position="853"/>
    </location>
</feature>
<comment type="subcellular location">
    <subcellularLocation>
        <location evidence="2">Endoplasmic reticulum membrane</location>
        <topology evidence="2">Peripheral membrane protein</topology>
    </subcellularLocation>
    <subcellularLocation>
        <location evidence="1">Microsome membrane</location>
        <topology evidence="1">Peripheral membrane protein</topology>
    </subcellularLocation>
</comment>
<evidence type="ECO:0000313" key="15">
    <source>
        <dbReference type="EMBL" id="CAF0880996.1"/>
    </source>
</evidence>
<dbReference type="PANTHER" id="PTHR24302:SF15">
    <property type="entry name" value="FATTY-ACID PEROXYGENASE"/>
    <property type="match status" value="1"/>
</dbReference>
<evidence type="ECO:0000256" key="10">
    <source>
        <dbReference type="PIRSR" id="PIRSR602401-1"/>
    </source>
</evidence>
<comment type="similarity">
    <text evidence="3">Belongs to the cytochrome P450 family.</text>
</comment>
<evidence type="ECO:0000256" key="12">
    <source>
        <dbReference type="SAM" id="MobiDB-lite"/>
    </source>
</evidence>
<dbReference type="GO" id="GO:0020037">
    <property type="term" value="F:heme binding"/>
    <property type="evidence" value="ECO:0007669"/>
    <property type="project" value="InterPro"/>
</dbReference>
<dbReference type="GO" id="GO:0003700">
    <property type="term" value="F:DNA-binding transcription factor activity"/>
    <property type="evidence" value="ECO:0007669"/>
    <property type="project" value="InterPro"/>
</dbReference>
<dbReference type="Gene3D" id="1.20.5.170">
    <property type="match status" value="1"/>
</dbReference>
<dbReference type="EMBL" id="CAJNOC010001646">
    <property type="protein sequence ID" value="CAF0880996.1"/>
    <property type="molecule type" value="Genomic_DNA"/>
</dbReference>
<proteinExistence type="inferred from homology"/>
<reference evidence="15" key="1">
    <citation type="submission" date="2021-02" db="EMBL/GenBank/DDBJ databases">
        <authorList>
            <person name="Nowell W R."/>
        </authorList>
    </citation>
    <scope>NUCLEOTIDE SEQUENCE</scope>
    <source>
        <strain evidence="15">Ploen Becks lab</strain>
    </source>
</reference>
<dbReference type="Gene3D" id="1.10.630.10">
    <property type="entry name" value="Cytochrome P450"/>
    <property type="match status" value="1"/>
</dbReference>
<dbReference type="PRINTS" id="PR00463">
    <property type="entry name" value="EP450I"/>
</dbReference>
<evidence type="ECO:0000313" key="16">
    <source>
        <dbReference type="Proteomes" id="UP000663879"/>
    </source>
</evidence>
<dbReference type="Pfam" id="PF00067">
    <property type="entry name" value="p450"/>
    <property type="match status" value="1"/>
</dbReference>
<dbReference type="PROSITE" id="PS00086">
    <property type="entry name" value="CYTOCHROME_P450"/>
    <property type="match status" value="1"/>
</dbReference>
<dbReference type="Pfam" id="PF07716">
    <property type="entry name" value="bZIP_2"/>
    <property type="match status" value="1"/>
</dbReference>
<dbReference type="SMART" id="SM00338">
    <property type="entry name" value="BRLZ"/>
    <property type="match status" value="1"/>
</dbReference>
<dbReference type="InterPro" id="IPR050705">
    <property type="entry name" value="Cytochrome_P450_3A"/>
</dbReference>
<dbReference type="AlphaFoldDB" id="A0A813Y9G1"/>
<organism evidence="15 16">
    <name type="scientific">Brachionus calyciflorus</name>
    <dbReference type="NCBI Taxonomy" id="104777"/>
    <lineage>
        <taxon>Eukaryota</taxon>
        <taxon>Metazoa</taxon>
        <taxon>Spiralia</taxon>
        <taxon>Gnathifera</taxon>
        <taxon>Rotifera</taxon>
        <taxon>Eurotatoria</taxon>
        <taxon>Monogononta</taxon>
        <taxon>Pseudotrocha</taxon>
        <taxon>Ploima</taxon>
        <taxon>Brachionidae</taxon>
        <taxon>Brachionus</taxon>
    </lineage>
</organism>